<name>A0A9N9KWB2_9HELO</name>
<feature type="signal peptide" evidence="1">
    <location>
        <begin position="1"/>
        <end position="20"/>
    </location>
</feature>
<organism evidence="2 3">
    <name type="scientific">Hymenoscyphus fraxineus</name>
    <dbReference type="NCBI Taxonomy" id="746836"/>
    <lineage>
        <taxon>Eukaryota</taxon>
        <taxon>Fungi</taxon>
        <taxon>Dikarya</taxon>
        <taxon>Ascomycota</taxon>
        <taxon>Pezizomycotina</taxon>
        <taxon>Leotiomycetes</taxon>
        <taxon>Helotiales</taxon>
        <taxon>Helotiaceae</taxon>
        <taxon>Hymenoscyphus</taxon>
    </lineage>
</organism>
<evidence type="ECO:0000256" key="1">
    <source>
        <dbReference type="SAM" id="SignalP"/>
    </source>
</evidence>
<evidence type="ECO:0000313" key="3">
    <source>
        <dbReference type="Proteomes" id="UP000696280"/>
    </source>
</evidence>
<dbReference type="AlphaFoldDB" id="A0A9N9KWB2"/>
<sequence>MRLALLLPLLPSIATSLSSAFSIADPQEQVPLRLEPLSEDHKANAQPIKTKDNAKLQNLLGALDVLEDDYFATWQGVWPTGIDWTSAVMGTFVSSALTTISQSLHHDENLVNKYFTQLIAFYFGQDAFGLRGQAYDDMLWVVLGWLETIKFIDIQQGRHLATASSPWYGSIWKPVFAHRARVFWDLASQGWDVTLCRGGMVWSPYLEPYKNAITNELYISASISMYLYFPGDDNASPFSSHVSPSFQTLSNATIPPAVPRDPKYLAAAIEGYKWLKASNMTDAQGLYVDGYHISGWTKNNTNGNTNCDSRNEMVYTYNQGVLLSGQRGLYEATGAKSYLEDGHQLVADVISATGWDLDTQSPIQDADENGIGKWHGLGRSGTLEEACDVAGDCSQDGQTFKGIFFHHFTRFCEPLPERLVLQDGTSNDGSLEEVRKWHAKECASYGYWIKHNAKGALSTRTKEGKFGMWWGAPASTNATQNLENELPEQAVDYRNLGVPKTWKGRPITPNLLPQKEEAKNAISEQKSALGISDLNDRGRGRTLETQGGGLAVLRARWELVDKDD</sequence>
<protein>
    <recommendedName>
        <fullName evidence="4">Glycoside hydrolase family 76 protein</fullName>
    </recommendedName>
</protein>
<dbReference type="InterPro" id="IPR008928">
    <property type="entry name" value="6-hairpin_glycosidase_sf"/>
</dbReference>
<accession>A0A9N9KWB2</accession>
<evidence type="ECO:0008006" key="4">
    <source>
        <dbReference type="Google" id="ProtNLM"/>
    </source>
</evidence>
<evidence type="ECO:0000313" key="2">
    <source>
        <dbReference type="EMBL" id="CAG8953162.1"/>
    </source>
</evidence>
<dbReference type="OrthoDB" id="4104179at2759"/>
<dbReference type="PANTHER" id="PTHR47791:SF2">
    <property type="entry name" value="ENDO MANNANASE, GH76 FAMILY (EUROFUNG)"/>
    <property type="match status" value="1"/>
</dbReference>
<keyword evidence="1" id="KW-0732">Signal</keyword>
<dbReference type="InterPro" id="IPR005198">
    <property type="entry name" value="Glyco_hydro_76"/>
</dbReference>
<reference evidence="2" key="1">
    <citation type="submission" date="2021-07" db="EMBL/GenBank/DDBJ databases">
        <authorList>
            <person name="Durling M."/>
        </authorList>
    </citation>
    <scope>NUCLEOTIDE SEQUENCE</scope>
</reference>
<dbReference type="GO" id="GO:0005975">
    <property type="term" value="P:carbohydrate metabolic process"/>
    <property type="evidence" value="ECO:0007669"/>
    <property type="project" value="InterPro"/>
</dbReference>
<dbReference type="Pfam" id="PF03663">
    <property type="entry name" value="Glyco_hydro_76"/>
    <property type="match status" value="1"/>
</dbReference>
<dbReference type="PANTHER" id="PTHR47791">
    <property type="entry name" value="MEIOTICALLY UP-REGULATED GENE 191 PROTEIN"/>
    <property type="match status" value="1"/>
</dbReference>
<keyword evidence="3" id="KW-1185">Reference proteome</keyword>
<dbReference type="Gene3D" id="1.50.10.20">
    <property type="match status" value="1"/>
</dbReference>
<feature type="chain" id="PRO_5040421990" description="Glycoside hydrolase family 76 protein" evidence="1">
    <location>
        <begin position="21"/>
        <end position="564"/>
    </location>
</feature>
<comment type="caution">
    <text evidence="2">The sequence shown here is derived from an EMBL/GenBank/DDBJ whole genome shotgun (WGS) entry which is preliminary data.</text>
</comment>
<dbReference type="Proteomes" id="UP000696280">
    <property type="component" value="Unassembled WGS sequence"/>
</dbReference>
<gene>
    <name evidence="2" type="ORF">HYFRA_00003362</name>
</gene>
<dbReference type="InterPro" id="IPR053169">
    <property type="entry name" value="MUG_Protein"/>
</dbReference>
<dbReference type="EMBL" id="CAJVRL010000049">
    <property type="protein sequence ID" value="CAG8953162.1"/>
    <property type="molecule type" value="Genomic_DNA"/>
</dbReference>
<proteinExistence type="predicted"/>
<dbReference type="SUPFAM" id="SSF48208">
    <property type="entry name" value="Six-hairpin glycosidases"/>
    <property type="match status" value="1"/>
</dbReference>